<reference evidence="1" key="1">
    <citation type="submission" date="2019-03" db="EMBL/GenBank/DDBJ databases">
        <title>Single cell metagenomics reveals metabolic interactions within the superorganism composed of flagellate Streblomastix strix and complex community of Bacteroidetes bacteria on its surface.</title>
        <authorList>
            <person name="Treitli S.C."/>
            <person name="Kolisko M."/>
            <person name="Husnik F."/>
            <person name="Keeling P."/>
            <person name="Hampl V."/>
        </authorList>
    </citation>
    <scope>NUCLEOTIDE SEQUENCE</scope>
    <source>
        <strain evidence="1">STM</strain>
    </source>
</reference>
<dbReference type="Gene3D" id="2.40.160.10">
    <property type="entry name" value="Porin"/>
    <property type="match status" value="1"/>
</dbReference>
<name>A0A5J4Q973_9ZZZZ</name>
<evidence type="ECO:0000313" key="1">
    <source>
        <dbReference type="EMBL" id="KAA6317251.1"/>
    </source>
</evidence>
<accession>A0A5J4Q973</accession>
<proteinExistence type="predicted"/>
<dbReference type="EMBL" id="SNRY01004585">
    <property type="protein sequence ID" value="KAA6317251.1"/>
    <property type="molecule type" value="Genomic_DNA"/>
</dbReference>
<gene>
    <name evidence="1" type="ORF">EZS27_032562</name>
</gene>
<sequence length="429" mass="48468">MSLKIKQIFIGFLLCTLFSIGTVSELSAQQTSTTSPRFRVGGYGEAVMQRMFYSGNVARYTYPKNYKDEKHGRFDLPHVVLYTSYNFGRGWKFSSEIEFEHGGTGSAYEIENSESGEYESEIEKGGEVALEQFWIEKTWANCANLRMGHIIVPIGLTNQYHMPTEFFSVLRPEEESAIIPCTWHQTGISFWGRTKQWRYEALFISGLGAELFNNANWIHGGSTSPYEFTIANSYATAVRLDNYSVKGLRIGLSGYYGLSANNTLKPERYKNVSGAVTVGTIDAVYNDHNVLARTNILYGHLDDSYAISTINKKLPSASPSSRTDVASDALSWYVEAGYDILSFFNDRQYQGNKLYLYGHYGYYNSMYKTAGDISQKKWCEKTLISGGVNYYPLPGLVVKGEYSFRKFKAPYNNEPTLSLGIAYTGMFER</sequence>
<dbReference type="InterPro" id="IPR023614">
    <property type="entry name" value="Porin_dom_sf"/>
</dbReference>
<dbReference type="SUPFAM" id="SSF56935">
    <property type="entry name" value="Porins"/>
    <property type="match status" value="1"/>
</dbReference>
<dbReference type="AlphaFoldDB" id="A0A5J4Q973"/>
<organism evidence="1">
    <name type="scientific">termite gut metagenome</name>
    <dbReference type="NCBI Taxonomy" id="433724"/>
    <lineage>
        <taxon>unclassified sequences</taxon>
        <taxon>metagenomes</taxon>
        <taxon>organismal metagenomes</taxon>
    </lineage>
</organism>
<protein>
    <submittedName>
        <fullName evidence="1">Uncharacterized protein</fullName>
    </submittedName>
</protein>
<comment type="caution">
    <text evidence="1">The sequence shown here is derived from an EMBL/GenBank/DDBJ whole genome shotgun (WGS) entry which is preliminary data.</text>
</comment>